<dbReference type="Gene3D" id="3.40.50.2000">
    <property type="entry name" value="Glycogen Phosphorylase B"/>
    <property type="match status" value="3"/>
</dbReference>
<dbReference type="CDD" id="cd03801">
    <property type="entry name" value="GT4_PimA-like"/>
    <property type="match status" value="1"/>
</dbReference>
<dbReference type="RefSeq" id="WP_092430734.1">
    <property type="nucleotide sequence ID" value="NZ_FNCL01000022.1"/>
</dbReference>
<organism evidence="3 4">
    <name type="scientific">Alloyangia pacifica</name>
    <dbReference type="NCBI Taxonomy" id="311180"/>
    <lineage>
        <taxon>Bacteria</taxon>
        <taxon>Pseudomonadati</taxon>
        <taxon>Pseudomonadota</taxon>
        <taxon>Alphaproteobacteria</taxon>
        <taxon>Rhodobacterales</taxon>
        <taxon>Roseobacteraceae</taxon>
        <taxon>Alloyangia</taxon>
    </lineage>
</organism>
<proteinExistence type="predicted"/>
<dbReference type="InterPro" id="IPR001296">
    <property type="entry name" value="Glyco_trans_1"/>
</dbReference>
<gene>
    <name evidence="3" type="ORF">SAMN04488050_103193</name>
</gene>
<dbReference type="SUPFAM" id="SSF53756">
    <property type="entry name" value="UDP-Glycosyltransferase/glycogen phosphorylase"/>
    <property type="match status" value="2"/>
</dbReference>
<evidence type="ECO:0000313" key="3">
    <source>
        <dbReference type="EMBL" id="SFS65694.1"/>
    </source>
</evidence>
<feature type="domain" description="Glycosyl transferase family 1" evidence="2">
    <location>
        <begin position="587"/>
        <end position="746"/>
    </location>
</feature>
<dbReference type="PANTHER" id="PTHR46401:SF2">
    <property type="entry name" value="GLYCOSYLTRANSFERASE WBBK-RELATED"/>
    <property type="match status" value="1"/>
</dbReference>
<protein>
    <submittedName>
        <fullName evidence="3">Glycosyltransferase involved in cell wall bisynthesis</fullName>
    </submittedName>
</protein>
<keyword evidence="4" id="KW-1185">Reference proteome</keyword>
<name>A0A1I6RM07_9RHOB</name>
<dbReference type="STRING" id="311180.SAMN04488050_103193"/>
<dbReference type="EMBL" id="FOZW01000003">
    <property type="protein sequence ID" value="SFS65694.1"/>
    <property type="molecule type" value="Genomic_DNA"/>
</dbReference>
<accession>A0A1I6RM07</accession>
<evidence type="ECO:0000259" key="2">
    <source>
        <dbReference type="Pfam" id="PF00534"/>
    </source>
</evidence>
<reference evidence="4" key="1">
    <citation type="submission" date="2016-10" db="EMBL/GenBank/DDBJ databases">
        <authorList>
            <person name="Varghese N."/>
            <person name="Submissions S."/>
        </authorList>
    </citation>
    <scope>NUCLEOTIDE SEQUENCE [LARGE SCALE GENOMIC DNA]</scope>
    <source>
        <strain evidence="4">DSM 26894</strain>
    </source>
</reference>
<keyword evidence="1 3" id="KW-0808">Transferase</keyword>
<feature type="domain" description="Glycosyl transferase family 1" evidence="2">
    <location>
        <begin position="204"/>
        <end position="360"/>
    </location>
</feature>
<evidence type="ECO:0000313" key="4">
    <source>
        <dbReference type="Proteomes" id="UP000199392"/>
    </source>
</evidence>
<dbReference type="PANTHER" id="PTHR46401">
    <property type="entry name" value="GLYCOSYLTRANSFERASE WBBK-RELATED"/>
    <property type="match status" value="1"/>
</dbReference>
<dbReference type="Pfam" id="PF00534">
    <property type="entry name" value="Glycos_transf_1"/>
    <property type="match status" value="2"/>
</dbReference>
<evidence type="ECO:0000256" key="1">
    <source>
        <dbReference type="ARBA" id="ARBA00022679"/>
    </source>
</evidence>
<dbReference type="GO" id="GO:0016757">
    <property type="term" value="F:glycosyltransferase activity"/>
    <property type="evidence" value="ECO:0007669"/>
    <property type="project" value="InterPro"/>
</dbReference>
<sequence length="773" mass="84368">MKLIIDGLTASTPTWRRGIGRVFQSLLREVLFHHRQADILVTCMDTSWRDAFPQNMDHVGVHIVDPALLSLSPAPRAAAYSAEIESLHRPGDTTLFWHPNPLMSDQILPYHVTLPSLLTVHDLIPFTHKDLYFSHWPKELRRDYLHRLDFFRRSNVFLAPVSQTVATQVAALLPMAAARTRGIANGYNQSIFRPPAPRAAAGVGPDYVLLVSGDDPRKNIAGFVRAFCTWRRAGGTALLKIVCELGPETRAEIETILAGHGDPGAVEISGYVSDQELGRLTRHARLAVMPSLDEGFGLPILEAMACGVPVACSDIPPSREIGGDLVVYFDPTSQQSMAAALEQALQATPGRDALQQRAREFTWQRAGIAYRRRIQDILDRQLPDLPAGTKVAMLTPWPPHRSGIAVSARTLAEALAPHLDLTIVCTNAEEAAAPGGMRLVSAGDFDPAEYELLICQLGNNLEMHDWIYDHALARNALAIVHDTFIHPFLQHGHRQGRLVPQYRAMLANHFEAEDIGRLEASDFAGVGVLEITGLSQIARHAGGLHLHSSFARSCLLRELPAAAARISTAPLVMSSAPPRSAGAAPDPGRFTIGMFGHVTRFKLPGQVLQALQQLLLRGLPVELRIVGNLGDEAETVQRQITRMALAEQVTLIGYADSEAFERHISECDAVINLRHPTHGESSGVVFDAMRIGVPVVVSNGGSFAELPDDAVVKVQDTPHVAAELAQKIEGLLTDPSRRAALAARARLHISEAASIESYTREILRQLARLHVSA</sequence>
<dbReference type="OrthoDB" id="9790710at2"/>
<dbReference type="CDD" id="cd03809">
    <property type="entry name" value="GT4_MtfB-like"/>
    <property type="match status" value="1"/>
</dbReference>
<dbReference type="Proteomes" id="UP000199392">
    <property type="component" value="Unassembled WGS sequence"/>
</dbReference>
<dbReference type="AlphaFoldDB" id="A0A1I6RM07"/>